<feature type="transmembrane region" description="Helical" evidence="6">
    <location>
        <begin position="62"/>
        <end position="81"/>
    </location>
</feature>
<evidence type="ECO:0000313" key="8">
    <source>
        <dbReference type="RefSeq" id="XP_048332130.2"/>
    </source>
</evidence>
<feature type="transmembrane region" description="Helical" evidence="6">
    <location>
        <begin position="181"/>
        <end position="206"/>
    </location>
</feature>
<dbReference type="InterPro" id="IPR000109">
    <property type="entry name" value="POT_fam"/>
</dbReference>
<feature type="transmembrane region" description="Helical" evidence="6">
    <location>
        <begin position="484"/>
        <end position="505"/>
    </location>
</feature>
<keyword evidence="4 6" id="KW-1133">Transmembrane helix</keyword>
<accession>A0ABM3INE3</accession>
<feature type="transmembrane region" description="Helical" evidence="6">
    <location>
        <begin position="361"/>
        <end position="381"/>
    </location>
</feature>
<dbReference type="Gene3D" id="1.20.1250.20">
    <property type="entry name" value="MFS general substrate transporter like domains"/>
    <property type="match status" value="1"/>
</dbReference>
<evidence type="ECO:0000256" key="4">
    <source>
        <dbReference type="ARBA" id="ARBA00022989"/>
    </source>
</evidence>
<evidence type="ECO:0000256" key="5">
    <source>
        <dbReference type="ARBA" id="ARBA00023136"/>
    </source>
</evidence>
<feature type="transmembrane region" description="Helical" evidence="6">
    <location>
        <begin position="442"/>
        <end position="472"/>
    </location>
</feature>
<keyword evidence="3 6" id="KW-0812">Transmembrane</keyword>
<dbReference type="SUPFAM" id="SSF103473">
    <property type="entry name" value="MFS general substrate transporter"/>
    <property type="match status" value="1"/>
</dbReference>
<evidence type="ECO:0000256" key="6">
    <source>
        <dbReference type="SAM" id="Phobius"/>
    </source>
</evidence>
<comment type="similarity">
    <text evidence="2">Belongs to the major facilitator superfamily. Proton-dependent oligopeptide transporter (POT/PTR) (TC 2.A.17) family.</text>
</comment>
<dbReference type="RefSeq" id="XP_048332130.2">
    <property type="nucleotide sequence ID" value="XM_048476173.2"/>
</dbReference>
<sequence length="573" mass="63516">MGICRDISITQPKNEARLGGNRAALFIYAMEGLENMAFIANAISLVTYFYDYMNFSLTRSATTLTNFMGTAFILTLLGGFISDTYLSRFKTCVLFACIELVGYGLLTIQAHLPQLRPFPCKDIAPDHKDQCQDPTTSQVAFLFSGLYLVALGTSGVKAALPALGADQFDTKDPKEASQLSSFFNWFFFSLTIGAIFGVTFVVWISTNQGWDWSLGVCTVSVIAAVVFLCMGNSLYRNNVPNGSPLLRLLQVLVASIRNRKLPIPQNAAELHEVDDKEAGLQNEILQRTEQFRFLDRAAVVSSNPGPWSLCTVTQVEETKILIRMLPIILSTVFMNTCLAQLQTFTIQQSTTMDTRLLGFKIPGPSIPVIPLAIMFVLIPIYDRIFVPFARRITGIPTGIRHLQRIGIGLVLSAISMAIAGVVETRRKSVAIQHGMVDSAEALPMSVFWLGIQYGIFGAADMFTVVGLLEFFYEESSAGMKSLSTAISWSSLAFGYFLSSVVVEVVNKVSGGWLASNNLNRDKLNYFYWLLAVLSVVNFGIYLMCASWYKYKKVEEVIQVKEGDFKEKIEMVKV</sequence>
<feature type="transmembrane region" description="Helical" evidence="6">
    <location>
        <begin position="525"/>
        <end position="548"/>
    </location>
</feature>
<feature type="transmembrane region" description="Helical" evidence="6">
    <location>
        <begin position="320"/>
        <end position="341"/>
    </location>
</feature>
<evidence type="ECO:0000256" key="1">
    <source>
        <dbReference type="ARBA" id="ARBA00004141"/>
    </source>
</evidence>
<keyword evidence="5 6" id="KW-0472">Membrane</keyword>
<dbReference type="Proteomes" id="UP001652623">
    <property type="component" value="Chromosome 5"/>
</dbReference>
<protein>
    <submittedName>
        <fullName evidence="8">Protein NRT1/ PTR FAMILY 4.5</fullName>
    </submittedName>
</protein>
<dbReference type="GeneID" id="107420348"/>
<gene>
    <name evidence="8" type="primary">LOC107420348</name>
</gene>
<feature type="transmembrane region" description="Helical" evidence="6">
    <location>
        <begin position="402"/>
        <end position="422"/>
    </location>
</feature>
<name>A0ABM3INE3_ZIZJJ</name>
<comment type="subcellular location">
    <subcellularLocation>
        <location evidence="1">Membrane</location>
        <topology evidence="1">Multi-pass membrane protein</topology>
    </subcellularLocation>
</comment>
<feature type="transmembrane region" description="Helical" evidence="6">
    <location>
        <begin position="212"/>
        <end position="235"/>
    </location>
</feature>
<dbReference type="InterPro" id="IPR036259">
    <property type="entry name" value="MFS_trans_sf"/>
</dbReference>
<dbReference type="Pfam" id="PF00854">
    <property type="entry name" value="PTR2"/>
    <property type="match status" value="1"/>
</dbReference>
<feature type="transmembrane region" description="Helical" evidence="6">
    <location>
        <begin position="25"/>
        <end position="50"/>
    </location>
</feature>
<feature type="transmembrane region" description="Helical" evidence="6">
    <location>
        <begin position="139"/>
        <end position="160"/>
    </location>
</feature>
<keyword evidence="7" id="KW-1185">Reference proteome</keyword>
<evidence type="ECO:0000256" key="2">
    <source>
        <dbReference type="ARBA" id="ARBA00005982"/>
    </source>
</evidence>
<reference evidence="8" key="1">
    <citation type="submission" date="2025-08" db="UniProtKB">
        <authorList>
            <consortium name="RefSeq"/>
        </authorList>
    </citation>
    <scope>IDENTIFICATION</scope>
    <source>
        <tissue evidence="8">Seedling</tissue>
    </source>
</reference>
<organism evidence="7 8">
    <name type="scientific">Ziziphus jujuba</name>
    <name type="common">Chinese jujube</name>
    <name type="synonym">Ziziphus sativa</name>
    <dbReference type="NCBI Taxonomy" id="326968"/>
    <lineage>
        <taxon>Eukaryota</taxon>
        <taxon>Viridiplantae</taxon>
        <taxon>Streptophyta</taxon>
        <taxon>Embryophyta</taxon>
        <taxon>Tracheophyta</taxon>
        <taxon>Spermatophyta</taxon>
        <taxon>Magnoliopsida</taxon>
        <taxon>eudicotyledons</taxon>
        <taxon>Gunneridae</taxon>
        <taxon>Pentapetalae</taxon>
        <taxon>rosids</taxon>
        <taxon>fabids</taxon>
        <taxon>Rosales</taxon>
        <taxon>Rhamnaceae</taxon>
        <taxon>Paliureae</taxon>
        <taxon>Ziziphus</taxon>
    </lineage>
</organism>
<evidence type="ECO:0000313" key="7">
    <source>
        <dbReference type="Proteomes" id="UP001652623"/>
    </source>
</evidence>
<proteinExistence type="inferred from homology"/>
<dbReference type="PANTHER" id="PTHR11654">
    <property type="entry name" value="OLIGOPEPTIDE TRANSPORTER-RELATED"/>
    <property type="match status" value="1"/>
</dbReference>
<evidence type="ECO:0000256" key="3">
    <source>
        <dbReference type="ARBA" id="ARBA00022692"/>
    </source>
</evidence>
<feature type="transmembrane region" description="Helical" evidence="6">
    <location>
        <begin position="93"/>
        <end position="112"/>
    </location>
</feature>